<feature type="transmembrane region" description="Helical" evidence="1">
    <location>
        <begin position="12"/>
        <end position="42"/>
    </location>
</feature>
<dbReference type="SUPFAM" id="SSF51556">
    <property type="entry name" value="Metallo-dependent hydrolases"/>
    <property type="match status" value="1"/>
</dbReference>
<dbReference type="EMBL" id="MJIC01000010">
    <property type="protein sequence ID" value="OFI34827.1"/>
    <property type="molecule type" value="Genomic_DNA"/>
</dbReference>
<dbReference type="InterPro" id="IPR006680">
    <property type="entry name" value="Amidohydro-rel"/>
</dbReference>
<dbReference type="GO" id="GO:0016810">
    <property type="term" value="F:hydrolase activity, acting on carbon-nitrogen (but not peptide) bonds"/>
    <property type="evidence" value="ECO:0007669"/>
    <property type="project" value="InterPro"/>
</dbReference>
<dbReference type="Gene3D" id="3.30.110.90">
    <property type="entry name" value="Amidohydrolase"/>
    <property type="match status" value="1"/>
</dbReference>
<dbReference type="SUPFAM" id="SSF51338">
    <property type="entry name" value="Composite domain of metallo-dependent hydrolases"/>
    <property type="match status" value="1"/>
</dbReference>
<dbReference type="InterPro" id="IPR011059">
    <property type="entry name" value="Metal-dep_hydrolase_composite"/>
</dbReference>
<dbReference type="Gene3D" id="2.30.40.10">
    <property type="entry name" value="Urease, subunit C, domain 1"/>
    <property type="match status" value="1"/>
</dbReference>
<proteinExistence type="predicted"/>
<evidence type="ECO:0000256" key="1">
    <source>
        <dbReference type="SAM" id="Phobius"/>
    </source>
</evidence>
<sequence length="485" mass="53336">MEPDMQTQSMKLLPFKVIGLSVLFICGILLLSFTALATYVHYEHGSTSLDLLRPQSLILSNVNVLSMEDNSVKENHTVIVREGVITAVQPANAPLPQGLTEVDGQGGFVMPGLIDLHVHVLDRSYAKSALAAGVTTLRNMGGYDYQLKWREELNRGEWFGSRLILSSPIFNSVEQGDPLSHFRVNDPQIARQAVRDYINQGYDFIKVYEGLHADVYQAVLDEAKHLGVSVAGHPSYELMAENLQAHGALASFEHVEEVFDGFLGQQQNPQKVQEAADFLREQQVPLIPTLAVNQELTLLSQQKQTYLNRQDLAAINPFVRLVYEETSFKRWLGAAPALADYNQQVDDYLNAITLTLYEQGVTLGLGSDAGALVDVPGPATVREALLMVKAGIPAYEVLKSATVNAAAVIKQDKALGKIAPGFKADMLLLADNPLTFPQTLARPQMVIQGGKTFNEHDLRMLRAEGHQHSGGLVSATRHLLYLIFA</sequence>
<dbReference type="AlphaFoldDB" id="A0A1E8FFU5"/>
<evidence type="ECO:0000259" key="2">
    <source>
        <dbReference type="Pfam" id="PF01979"/>
    </source>
</evidence>
<reference evidence="3 4" key="1">
    <citation type="submission" date="2016-09" db="EMBL/GenBank/DDBJ databases">
        <title>Alteromonas lipolytica, a new species isolated from sea water.</title>
        <authorList>
            <person name="Wu Y.-H."/>
            <person name="Cheng H."/>
            <person name="Xu X.-W."/>
        </authorList>
    </citation>
    <scope>NUCLEOTIDE SEQUENCE [LARGE SCALE GENOMIC DNA]</scope>
    <source>
        <strain evidence="3 4">JW12</strain>
    </source>
</reference>
<keyword evidence="1" id="KW-0812">Transmembrane</keyword>
<keyword evidence="4" id="KW-1185">Reference proteome</keyword>
<dbReference type="PANTHER" id="PTHR43135">
    <property type="entry name" value="ALPHA-D-RIBOSE 1-METHYLPHOSPHONATE 5-TRIPHOSPHATE DIPHOSPHATASE"/>
    <property type="match status" value="1"/>
</dbReference>
<protein>
    <recommendedName>
        <fullName evidence="2">Amidohydrolase-related domain-containing protein</fullName>
    </recommendedName>
</protein>
<dbReference type="InterPro" id="IPR032466">
    <property type="entry name" value="Metal_Hydrolase"/>
</dbReference>
<name>A0A1E8FFU5_9ALTE</name>
<dbReference type="PANTHER" id="PTHR43135:SF3">
    <property type="entry name" value="ALPHA-D-RIBOSE 1-METHYLPHOSPHONATE 5-TRIPHOSPHATE DIPHOSPHATASE"/>
    <property type="match status" value="1"/>
</dbReference>
<gene>
    <name evidence="3" type="ORF">BFC17_14730</name>
</gene>
<feature type="domain" description="Amidohydrolase-related" evidence="2">
    <location>
        <begin position="108"/>
        <end position="451"/>
    </location>
</feature>
<dbReference type="Gene3D" id="1.20.58.520">
    <property type="entry name" value="Amidohydrolase"/>
    <property type="match status" value="1"/>
</dbReference>
<dbReference type="InterPro" id="IPR051781">
    <property type="entry name" value="Metallo-dep_Hydrolase"/>
</dbReference>
<evidence type="ECO:0000313" key="3">
    <source>
        <dbReference type="EMBL" id="OFI34827.1"/>
    </source>
</evidence>
<evidence type="ECO:0000313" key="4">
    <source>
        <dbReference type="Proteomes" id="UP000176037"/>
    </source>
</evidence>
<accession>A0A1E8FFU5</accession>
<organism evidence="3 4">
    <name type="scientific">Alteromonas lipolytica</name>
    <dbReference type="NCBI Taxonomy" id="1856405"/>
    <lineage>
        <taxon>Bacteria</taxon>
        <taxon>Pseudomonadati</taxon>
        <taxon>Pseudomonadota</taxon>
        <taxon>Gammaproteobacteria</taxon>
        <taxon>Alteromonadales</taxon>
        <taxon>Alteromonadaceae</taxon>
        <taxon>Alteromonas/Salinimonas group</taxon>
        <taxon>Alteromonas</taxon>
    </lineage>
</organism>
<comment type="caution">
    <text evidence="3">The sequence shown here is derived from an EMBL/GenBank/DDBJ whole genome shotgun (WGS) entry which is preliminary data.</text>
</comment>
<dbReference type="STRING" id="1856405.BFC17_14730"/>
<keyword evidence="1" id="KW-0472">Membrane</keyword>
<dbReference type="Proteomes" id="UP000176037">
    <property type="component" value="Unassembled WGS sequence"/>
</dbReference>
<keyword evidence="1" id="KW-1133">Transmembrane helix</keyword>
<dbReference type="Pfam" id="PF01979">
    <property type="entry name" value="Amidohydro_1"/>
    <property type="match status" value="1"/>
</dbReference>
<dbReference type="Gene3D" id="3.40.50.10910">
    <property type="entry name" value="Amidohydrolase"/>
    <property type="match status" value="1"/>
</dbReference>